<sequence length="288" mass="30976">MKIVRGARPRTAATSAALPCAIVRRRAATNQQVIGHNSCNRAQINSTIVAHRSNNVRPSPRDTCAQDFVIGRRSLAQWVAHTSSNWSASMREGGGQLLAAMHIQVFLGVTFLETRAWLRPVSRGNRHFTVGGGRLRQSSPRPAGRLLRQPALEGLTRSAWTDSTRQVGRNKFRRGGGGGGGGGVSIGYPRMSACGESSTTMHRLLHASGSHPIPPPNDPKLVALSSSSLGLSIDTSLETGVIEFEEHEVVAVFVYLRDCGPVVLLFFSSFGFELVVASVEFAVKLLGQ</sequence>
<name>A0A2Z7BXQ3_9LAMI</name>
<proteinExistence type="predicted"/>
<dbReference type="EMBL" id="KV003166">
    <property type="protein sequence ID" value="KZV37027.1"/>
    <property type="molecule type" value="Genomic_DNA"/>
</dbReference>
<keyword evidence="2" id="KW-1185">Reference proteome</keyword>
<reference evidence="1 2" key="1">
    <citation type="journal article" date="2015" name="Proc. Natl. Acad. Sci. U.S.A.">
        <title>The resurrection genome of Boea hygrometrica: A blueprint for survival of dehydration.</title>
        <authorList>
            <person name="Xiao L."/>
            <person name="Yang G."/>
            <person name="Zhang L."/>
            <person name="Yang X."/>
            <person name="Zhao S."/>
            <person name="Ji Z."/>
            <person name="Zhou Q."/>
            <person name="Hu M."/>
            <person name="Wang Y."/>
            <person name="Chen M."/>
            <person name="Xu Y."/>
            <person name="Jin H."/>
            <person name="Xiao X."/>
            <person name="Hu G."/>
            <person name="Bao F."/>
            <person name="Hu Y."/>
            <person name="Wan P."/>
            <person name="Li L."/>
            <person name="Deng X."/>
            <person name="Kuang T."/>
            <person name="Xiang C."/>
            <person name="Zhu J.K."/>
            <person name="Oliver M.J."/>
            <person name="He Y."/>
        </authorList>
    </citation>
    <scope>NUCLEOTIDE SEQUENCE [LARGE SCALE GENOMIC DNA]</scope>
    <source>
        <strain evidence="2">cv. XS01</strain>
    </source>
</reference>
<organism evidence="1 2">
    <name type="scientific">Dorcoceras hygrometricum</name>
    <dbReference type="NCBI Taxonomy" id="472368"/>
    <lineage>
        <taxon>Eukaryota</taxon>
        <taxon>Viridiplantae</taxon>
        <taxon>Streptophyta</taxon>
        <taxon>Embryophyta</taxon>
        <taxon>Tracheophyta</taxon>
        <taxon>Spermatophyta</taxon>
        <taxon>Magnoliopsida</taxon>
        <taxon>eudicotyledons</taxon>
        <taxon>Gunneridae</taxon>
        <taxon>Pentapetalae</taxon>
        <taxon>asterids</taxon>
        <taxon>lamiids</taxon>
        <taxon>Lamiales</taxon>
        <taxon>Gesneriaceae</taxon>
        <taxon>Didymocarpoideae</taxon>
        <taxon>Trichosporeae</taxon>
        <taxon>Loxocarpinae</taxon>
        <taxon>Dorcoceras</taxon>
    </lineage>
</organism>
<gene>
    <name evidence="1" type="ORF">F511_15269</name>
</gene>
<dbReference type="Proteomes" id="UP000250235">
    <property type="component" value="Unassembled WGS sequence"/>
</dbReference>
<evidence type="ECO:0000313" key="2">
    <source>
        <dbReference type="Proteomes" id="UP000250235"/>
    </source>
</evidence>
<dbReference type="AlphaFoldDB" id="A0A2Z7BXQ3"/>
<accession>A0A2Z7BXQ3</accession>
<evidence type="ECO:0000313" key="1">
    <source>
        <dbReference type="EMBL" id="KZV37027.1"/>
    </source>
</evidence>
<protein>
    <submittedName>
        <fullName evidence="1">Uncharacterized protein</fullName>
    </submittedName>
</protein>